<keyword evidence="7" id="KW-1185">Reference proteome</keyword>
<dbReference type="OrthoDB" id="8794394at2"/>
<evidence type="ECO:0000256" key="1">
    <source>
        <dbReference type="SAM" id="MobiDB-lite"/>
    </source>
</evidence>
<feature type="domain" description="DUF4124" evidence="3">
    <location>
        <begin position="18"/>
        <end position="60"/>
    </location>
</feature>
<dbReference type="Pfam" id="PF13511">
    <property type="entry name" value="DUF4124"/>
    <property type="match status" value="1"/>
</dbReference>
<protein>
    <submittedName>
        <fullName evidence="4">DUF4124 domain-containing protein</fullName>
    </submittedName>
</protein>
<organism evidence="5 6">
    <name type="scientific">Candidatus Dactylopiibacterium carminicum</name>
    <dbReference type="NCBI Taxonomy" id="857335"/>
    <lineage>
        <taxon>Bacteria</taxon>
        <taxon>Pseudomonadati</taxon>
        <taxon>Pseudomonadota</taxon>
        <taxon>Betaproteobacteria</taxon>
        <taxon>Rhodocyclales</taxon>
        <taxon>Rhodocyclaceae</taxon>
        <taxon>Candidatus Dactylopiibacterium</taxon>
    </lineage>
</organism>
<dbReference type="AlphaFoldDB" id="A0A272ER98"/>
<reference evidence="4 7" key="1">
    <citation type="submission" date="2016-08" db="EMBL/GenBank/DDBJ databases">
        <title>Candidatus Dactylopiibacterium carminicum genome sequence.</title>
        <authorList>
            <person name="Ramirez-Puebla S.T."/>
            <person name="Ormeno-Orrillo E."/>
            <person name="Vera-Ponce De Leon A."/>
            <person name="Luis L."/>
            <person name="Sanchez-Flores A."/>
            <person name="Monica R."/>
            <person name="Martinez-Romero E."/>
        </authorList>
    </citation>
    <scope>NUCLEOTIDE SEQUENCE [LARGE SCALE GENOMIC DNA]</scope>
    <source>
        <strain evidence="4">END1</strain>
    </source>
</reference>
<feature type="signal peptide" evidence="2">
    <location>
        <begin position="1"/>
        <end position="29"/>
    </location>
</feature>
<sequence length="131" mass="13686">MQDRESKVDRLIRRAGSLLLSLVAVSAQAEIYKWIDTEGRTHYSNVPPQNVKTQPVRNDGVTVLPAMVKPATNAVSAPAVVPGEVAVRDAPVAASAPSTASAPVSRDGPVAGASAATQAVPKRGRPPEDRQ</sequence>
<evidence type="ECO:0000313" key="7">
    <source>
        <dbReference type="Proteomes" id="UP000623509"/>
    </source>
</evidence>
<dbReference type="EMBL" id="MDUX01000039">
    <property type="protein sequence ID" value="KAF7598737.1"/>
    <property type="molecule type" value="Genomic_DNA"/>
</dbReference>
<evidence type="ECO:0000256" key="2">
    <source>
        <dbReference type="SAM" id="SignalP"/>
    </source>
</evidence>
<reference evidence="5 6" key="2">
    <citation type="submission" date="2017-07" db="EMBL/GenBank/DDBJ databases">
        <title>Candidatus Dactylopiibacterium carminicum, a nitrogen-fixing symbiont of the cochineal insect Dactylopius coccus and Dactylopius opuntiae (Hemiptera: Coccoidea: Dactylopiidae).</title>
        <authorList>
            <person name="Vera A."/>
        </authorList>
    </citation>
    <scope>NUCLEOTIDE SEQUENCE [LARGE SCALE GENOMIC DNA]</scope>
    <source>
        <strain evidence="5 6">NFDCM</strain>
    </source>
</reference>
<evidence type="ECO:0000313" key="6">
    <source>
        <dbReference type="Proteomes" id="UP000216107"/>
    </source>
</evidence>
<keyword evidence="2" id="KW-0732">Signal</keyword>
<dbReference type="Proteomes" id="UP000623509">
    <property type="component" value="Unassembled WGS sequence"/>
</dbReference>
<dbReference type="InterPro" id="IPR025392">
    <property type="entry name" value="DUF4124"/>
</dbReference>
<evidence type="ECO:0000259" key="3">
    <source>
        <dbReference type="Pfam" id="PF13511"/>
    </source>
</evidence>
<dbReference type="Proteomes" id="UP000216107">
    <property type="component" value="Unassembled WGS sequence"/>
</dbReference>
<evidence type="ECO:0000313" key="4">
    <source>
        <dbReference type="EMBL" id="KAF7598737.1"/>
    </source>
</evidence>
<evidence type="ECO:0000313" key="5">
    <source>
        <dbReference type="EMBL" id="PAS92649.1"/>
    </source>
</evidence>
<name>A0A272ER98_9RHOO</name>
<feature type="chain" id="PRO_5012922096" evidence="2">
    <location>
        <begin position="30"/>
        <end position="131"/>
    </location>
</feature>
<feature type="region of interest" description="Disordered" evidence="1">
    <location>
        <begin position="90"/>
        <end position="131"/>
    </location>
</feature>
<dbReference type="EMBL" id="NMRN01000033">
    <property type="protein sequence ID" value="PAS92649.1"/>
    <property type="molecule type" value="Genomic_DNA"/>
</dbReference>
<gene>
    <name evidence="4" type="ORF">BGI27_11775</name>
    <name evidence="5" type="ORF">CGU29_10860</name>
</gene>
<feature type="compositionally biased region" description="Low complexity" evidence="1">
    <location>
        <begin position="90"/>
        <end position="105"/>
    </location>
</feature>
<comment type="caution">
    <text evidence="5">The sequence shown here is derived from an EMBL/GenBank/DDBJ whole genome shotgun (WGS) entry which is preliminary data.</text>
</comment>
<proteinExistence type="predicted"/>
<accession>A0A272ER98</accession>